<dbReference type="PANTHER" id="PTHR43178:SF5">
    <property type="entry name" value="LIPOAMIDE ACYLTRANSFERASE COMPONENT OF BRANCHED-CHAIN ALPHA-KETO ACID DEHYDROGENASE COMPLEX, MITOCHONDRIAL"/>
    <property type="match status" value="1"/>
</dbReference>
<dbReference type="AlphaFoldDB" id="A0A1S6HIT7"/>
<keyword evidence="3 5" id="KW-0012">Acyltransferase</keyword>
<dbReference type="GO" id="GO:0031405">
    <property type="term" value="F:lipoic acid binding"/>
    <property type="evidence" value="ECO:0007669"/>
    <property type="project" value="TreeGrafter"/>
</dbReference>
<dbReference type="EMBL" id="CP014782">
    <property type="protein sequence ID" value="AQS35436.1"/>
    <property type="molecule type" value="Genomic_DNA"/>
</dbReference>
<dbReference type="GO" id="GO:0016407">
    <property type="term" value="F:acetyltransferase activity"/>
    <property type="evidence" value="ECO:0007669"/>
    <property type="project" value="TreeGrafter"/>
</dbReference>
<keyword evidence="2 5" id="KW-0808">Transferase</keyword>
<feature type="domain" description="2-oxoacid dehydrogenase acyltransferase catalytic" evidence="4">
    <location>
        <begin position="10"/>
        <end position="131"/>
    </location>
</feature>
<protein>
    <submittedName>
        <fullName evidence="5">2-oxoacid dehydrogenases acyltransferase (Catalytic domain)</fullName>
    </submittedName>
</protein>
<dbReference type="OrthoDB" id="9805770at2"/>
<evidence type="ECO:0000256" key="2">
    <source>
        <dbReference type="ARBA" id="ARBA00022679"/>
    </source>
</evidence>
<evidence type="ECO:0000256" key="3">
    <source>
        <dbReference type="ARBA" id="ARBA00023315"/>
    </source>
</evidence>
<comment type="cofactor">
    <cofactor evidence="1">
        <name>(R)-lipoate</name>
        <dbReference type="ChEBI" id="CHEBI:83088"/>
    </cofactor>
</comment>
<dbReference type="InterPro" id="IPR001078">
    <property type="entry name" value="2-oxoacid_DH_actylTfrase"/>
</dbReference>
<organism evidence="5 6">
    <name type="scientific">Shewanella psychrophila</name>
    <dbReference type="NCBI Taxonomy" id="225848"/>
    <lineage>
        <taxon>Bacteria</taxon>
        <taxon>Pseudomonadati</taxon>
        <taxon>Pseudomonadota</taxon>
        <taxon>Gammaproteobacteria</taxon>
        <taxon>Alteromonadales</taxon>
        <taxon>Shewanellaceae</taxon>
        <taxon>Shewanella</taxon>
    </lineage>
</organism>
<dbReference type="STRING" id="225848.Sps_00216"/>
<sequence length="255" mass="27863">MNNTAFPLSRRHTLYFLEQSTQYSPVFLSTDIDATAMNTLRATAKGQEQAEVPGIVAMVMYATGRALANHPDANGVVTGRWRPKLHRFPAVHGKFALDKEIDGVRCVGSGLIAHAETKSLAQIQSEVRFLKQTPLALWPEFPRLKKLQSLPVPLGRWLFGKLMSKPTLKHKLQGSFAITSLGQKPVSLLIPQVGASITLGLGQIQAKALVVKGEVVIRDMLPLTLAFDHRVIDGAEAADLLEELKLGLESIKADT</sequence>
<evidence type="ECO:0000256" key="1">
    <source>
        <dbReference type="ARBA" id="ARBA00001938"/>
    </source>
</evidence>
<name>A0A1S6HIT7_9GAMM</name>
<dbReference type="RefSeq" id="WP_077750791.1">
    <property type="nucleotide sequence ID" value="NZ_CP014782.1"/>
</dbReference>
<dbReference type="InterPro" id="IPR050743">
    <property type="entry name" value="2-oxoacid_DH_E2_comp"/>
</dbReference>
<dbReference type="SUPFAM" id="SSF52777">
    <property type="entry name" value="CoA-dependent acyltransferases"/>
    <property type="match status" value="1"/>
</dbReference>
<dbReference type="PANTHER" id="PTHR43178">
    <property type="entry name" value="DIHYDROLIPOAMIDE ACETYLTRANSFERASE COMPONENT OF PYRUVATE DEHYDROGENASE COMPLEX"/>
    <property type="match status" value="1"/>
</dbReference>
<gene>
    <name evidence="5" type="ORF">Sps_00216</name>
</gene>
<reference evidence="5 6" key="1">
    <citation type="submission" date="2016-03" db="EMBL/GenBank/DDBJ databases">
        <title>Complete genome sequence of Shewanella psychrophila WP2, a deep sea bacterium isolated from west Pacific sediment.</title>
        <authorList>
            <person name="Xu G."/>
            <person name="Jian H."/>
        </authorList>
    </citation>
    <scope>NUCLEOTIDE SEQUENCE [LARGE SCALE GENOMIC DNA]</scope>
    <source>
        <strain evidence="5 6">WP2</strain>
    </source>
</reference>
<evidence type="ECO:0000259" key="4">
    <source>
        <dbReference type="Pfam" id="PF00198"/>
    </source>
</evidence>
<dbReference type="Gene3D" id="3.30.559.10">
    <property type="entry name" value="Chloramphenicol acetyltransferase-like domain"/>
    <property type="match status" value="1"/>
</dbReference>
<dbReference type="GO" id="GO:0005737">
    <property type="term" value="C:cytoplasm"/>
    <property type="evidence" value="ECO:0007669"/>
    <property type="project" value="TreeGrafter"/>
</dbReference>
<dbReference type="Pfam" id="PF00198">
    <property type="entry name" value="2-oxoacid_dh"/>
    <property type="match status" value="2"/>
</dbReference>
<dbReference type="Proteomes" id="UP000189545">
    <property type="component" value="Chromosome"/>
</dbReference>
<dbReference type="InterPro" id="IPR023213">
    <property type="entry name" value="CAT-like_dom_sf"/>
</dbReference>
<keyword evidence="6" id="KW-1185">Reference proteome</keyword>
<dbReference type="KEGG" id="spsw:Sps_00216"/>
<evidence type="ECO:0000313" key="6">
    <source>
        <dbReference type="Proteomes" id="UP000189545"/>
    </source>
</evidence>
<feature type="domain" description="2-oxoacid dehydrogenase acyltransferase catalytic" evidence="4">
    <location>
        <begin position="173"/>
        <end position="251"/>
    </location>
</feature>
<proteinExistence type="predicted"/>
<evidence type="ECO:0000313" key="5">
    <source>
        <dbReference type="EMBL" id="AQS35436.1"/>
    </source>
</evidence>
<accession>A0A1S6HIT7</accession>